<name>A0A059CHG7_EUCGR</name>
<dbReference type="InParanoid" id="A0A059CHG7"/>
<protein>
    <submittedName>
        <fullName evidence="1">Uncharacterized protein</fullName>
    </submittedName>
</protein>
<evidence type="ECO:0000313" key="1">
    <source>
        <dbReference type="EMBL" id="KCW77827.1"/>
    </source>
</evidence>
<organism evidence="1">
    <name type="scientific">Eucalyptus grandis</name>
    <name type="common">Flooded gum</name>
    <dbReference type="NCBI Taxonomy" id="71139"/>
    <lineage>
        <taxon>Eukaryota</taxon>
        <taxon>Viridiplantae</taxon>
        <taxon>Streptophyta</taxon>
        <taxon>Embryophyta</taxon>
        <taxon>Tracheophyta</taxon>
        <taxon>Spermatophyta</taxon>
        <taxon>Magnoliopsida</taxon>
        <taxon>eudicotyledons</taxon>
        <taxon>Gunneridae</taxon>
        <taxon>Pentapetalae</taxon>
        <taxon>rosids</taxon>
        <taxon>malvids</taxon>
        <taxon>Myrtales</taxon>
        <taxon>Myrtaceae</taxon>
        <taxon>Myrtoideae</taxon>
        <taxon>Eucalypteae</taxon>
        <taxon>Eucalyptus</taxon>
    </lineage>
</organism>
<proteinExistence type="predicted"/>
<sequence length="70" mass="8292">MDDLIALTLKDDNKEMPHVQVLLHIAYLLIGDLTLDEINLHRKKNKRHYLFPNFSLICEKQDLLQNHNKV</sequence>
<dbReference type="Gramene" id="KCW77827">
    <property type="protein sequence ID" value="KCW77827"/>
    <property type="gene ID" value="EUGRSUZ_D02115"/>
</dbReference>
<accession>A0A059CHG7</accession>
<reference evidence="1" key="1">
    <citation type="submission" date="2013-07" db="EMBL/GenBank/DDBJ databases">
        <title>The genome of Eucalyptus grandis.</title>
        <authorList>
            <person name="Schmutz J."/>
            <person name="Hayes R."/>
            <person name="Myburg A."/>
            <person name="Tuskan G."/>
            <person name="Grattapaglia D."/>
            <person name="Rokhsar D.S."/>
        </authorList>
    </citation>
    <scope>NUCLEOTIDE SEQUENCE</scope>
    <source>
        <tissue evidence="1">Leaf extractions</tissue>
    </source>
</reference>
<dbReference type="AlphaFoldDB" id="A0A059CHG7"/>
<gene>
    <name evidence="1" type="ORF">EUGRSUZ_D02115</name>
</gene>
<dbReference type="EMBL" id="KK198756">
    <property type="protein sequence ID" value="KCW77827.1"/>
    <property type="molecule type" value="Genomic_DNA"/>
</dbReference>